<gene>
    <name evidence="2" type="ORF">RJT34_01986</name>
</gene>
<keyword evidence="1" id="KW-1133">Transmembrane helix</keyword>
<organism evidence="2 3">
    <name type="scientific">Clitoria ternatea</name>
    <name type="common">Butterfly pea</name>
    <dbReference type="NCBI Taxonomy" id="43366"/>
    <lineage>
        <taxon>Eukaryota</taxon>
        <taxon>Viridiplantae</taxon>
        <taxon>Streptophyta</taxon>
        <taxon>Embryophyta</taxon>
        <taxon>Tracheophyta</taxon>
        <taxon>Spermatophyta</taxon>
        <taxon>Magnoliopsida</taxon>
        <taxon>eudicotyledons</taxon>
        <taxon>Gunneridae</taxon>
        <taxon>Pentapetalae</taxon>
        <taxon>rosids</taxon>
        <taxon>fabids</taxon>
        <taxon>Fabales</taxon>
        <taxon>Fabaceae</taxon>
        <taxon>Papilionoideae</taxon>
        <taxon>50 kb inversion clade</taxon>
        <taxon>NPAAA clade</taxon>
        <taxon>indigoferoid/millettioid clade</taxon>
        <taxon>Phaseoleae</taxon>
        <taxon>Clitoria</taxon>
    </lineage>
</organism>
<keyword evidence="3" id="KW-1185">Reference proteome</keyword>
<sequence length="213" mass="24878">MLACLLQGKLNKQKLRTMLACLLQVSNIRGFDQDFLEVNFKENHNTKERKRSEKVEDDEVLVSEIDHDSFLEDIRNLQLLLVLLLSLLLSASRSSLLPRTVMKFTSFLKDIRNLQLLLVLLLSFIAFNLHVFFTPKNSSEVYKKTMTQKRKRSEKAKDDEVLVFEIDHDSFLEDIRNLQLLLVLLLSFIAFSLYVFFTSKNNSEVYKVKIDTL</sequence>
<dbReference type="Proteomes" id="UP001359559">
    <property type="component" value="Unassembled WGS sequence"/>
</dbReference>
<comment type="caution">
    <text evidence="2">The sequence shown here is derived from an EMBL/GenBank/DDBJ whole genome shotgun (WGS) entry which is preliminary data.</text>
</comment>
<evidence type="ECO:0000313" key="2">
    <source>
        <dbReference type="EMBL" id="KAK7317604.1"/>
    </source>
</evidence>
<name>A0AAN9KKU4_CLITE</name>
<dbReference type="AlphaFoldDB" id="A0AAN9KKU4"/>
<keyword evidence="1" id="KW-0812">Transmembrane</keyword>
<feature type="transmembrane region" description="Helical" evidence="1">
    <location>
        <begin position="116"/>
        <end position="133"/>
    </location>
</feature>
<reference evidence="2 3" key="1">
    <citation type="submission" date="2024-01" db="EMBL/GenBank/DDBJ databases">
        <title>The genomes of 5 underutilized Papilionoideae crops provide insights into root nodulation and disease resistance.</title>
        <authorList>
            <person name="Yuan L."/>
        </authorList>
    </citation>
    <scope>NUCLEOTIDE SEQUENCE [LARGE SCALE GENOMIC DNA]</scope>
    <source>
        <strain evidence="2">LY-2023</strain>
        <tissue evidence="2">Leaf</tissue>
    </source>
</reference>
<protein>
    <submittedName>
        <fullName evidence="2">Uncharacterized protein</fullName>
    </submittedName>
</protein>
<feature type="transmembrane region" description="Helical" evidence="1">
    <location>
        <begin position="77"/>
        <end position="96"/>
    </location>
</feature>
<keyword evidence="1" id="KW-0472">Membrane</keyword>
<evidence type="ECO:0000256" key="1">
    <source>
        <dbReference type="SAM" id="Phobius"/>
    </source>
</evidence>
<feature type="transmembrane region" description="Helical" evidence="1">
    <location>
        <begin position="178"/>
        <end position="197"/>
    </location>
</feature>
<accession>A0AAN9KKU4</accession>
<proteinExistence type="predicted"/>
<dbReference type="EMBL" id="JAYKXN010000001">
    <property type="protein sequence ID" value="KAK7317604.1"/>
    <property type="molecule type" value="Genomic_DNA"/>
</dbReference>
<evidence type="ECO:0000313" key="3">
    <source>
        <dbReference type="Proteomes" id="UP001359559"/>
    </source>
</evidence>